<protein>
    <submittedName>
        <fullName evidence="3">Uncharacterized protein</fullName>
    </submittedName>
</protein>
<feature type="compositionally biased region" description="Basic and acidic residues" evidence="1">
    <location>
        <begin position="1"/>
        <end position="12"/>
    </location>
</feature>
<evidence type="ECO:0000313" key="3">
    <source>
        <dbReference type="EMBL" id="QAY61199.1"/>
    </source>
</evidence>
<proteinExistence type="predicted"/>
<evidence type="ECO:0000256" key="2">
    <source>
        <dbReference type="SAM" id="Phobius"/>
    </source>
</evidence>
<reference evidence="3 4" key="1">
    <citation type="submission" date="2019-01" db="EMBL/GenBank/DDBJ databases">
        <title>Genome sequencing of strain DFW100M-13.</title>
        <authorList>
            <person name="Heo J."/>
            <person name="Kim S.-J."/>
            <person name="Kim J.-S."/>
            <person name="Hong S.-B."/>
            <person name="Kwon S.-W."/>
        </authorList>
    </citation>
    <scope>NUCLEOTIDE SEQUENCE [LARGE SCALE GENOMIC DNA]</scope>
    <source>
        <strain evidence="3 4">DFW100M-13</strain>
    </source>
</reference>
<dbReference type="RefSeq" id="WP_129392177.1">
    <property type="nucleotide sequence ID" value="NZ_CP035494.1"/>
</dbReference>
<feature type="transmembrane region" description="Helical" evidence="2">
    <location>
        <begin position="43"/>
        <end position="64"/>
    </location>
</feature>
<gene>
    <name evidence="3" type="ORF">ET475_15235</name>
</gene>
<dbReference type="Proteomes" id="UP000293995">
    <property type="component" value="Chromosome"/>
</dbReference>
<organism evidence="3 4">
    <name type="scientific">Microbacterium protaetiae</name>
    <dbReference type="NCBI Taxonomy" id="2509458"/>
    <lineage>
        <taxon>Bacteria</taxon>
        <taxon>Bacillati</taxon>
        <taxon>Actinomycetota</taxon>
        <taxon>Actinomycetes</taxon>
        <taxon>Micrococcales</taxon>
        <taxon>Microbacteriaceae</taxon>
        <taxon>Microbacterium</taxon>
    </lineage>
</organism>
<dbReference type="OrthoDB" id="5082898at2"/>
<sequence>MMNDTDFERVLRESSPQVGTSTNLAPHQDRILREARVRHGRRLRVWAASLGVSALLVGGGSAAMAGAGMETPWGWVADNVFSFSNGADMCFAGMQVHFEGVSADSDIVLDARDFVSSLDLESLDTSLAEAELRDGNGAALDEDGNPSPVTMSEAMIKQQALSQTVSRMMWEYLEAKGYPTDPSPVSFYTRSAGCNE</sequence>
<feature type="compositionally biased region" description="Polar residues" evidence="1">
    <location>
        <begin position="14"/>
        <end position="25"/>
    </location>
</feature>
<evidence type="ECO:0000256" key="1">
    <source>
        <dbReference type="SAM" id="MobiDB-lite"/>
    </source>
</evidence>
<evidence type="ECO:0000313" key="4">
    <source>
        <dbReference type="Proteomes" id="UP000293995"/>
    </source>
</evidence>
<keyword evidence="4" id="KW-1185">Reference proteome</keyword>
<dbReference type="AlphaFoldDB" id="A0A4P6EIU2"/>
<accession>A0A4P6EIU2</accession>
<name>A0A4P6EIU2_9MICO</name>
<keyword evidence="2" id="KW-0472">Membrane</keyword>
<keyword evidence="2" id="KW-1133">Transmembrane helix</keyword>
<dbReference type="KEGG" id="mprt:ET475_15235"/>
<dbReference type="EMBL" id="CP035494">
    <property type="protein sequence ID" value="QAY61199.1"/>
    <property type="molecule type" value="Genomic_DNA"/>
</dbReference>
<feature type="region of interest" description="Disordered" evidence="1">
    <location>
        <begin position="1"/>
        <end position="25"/>
    </location>
</feature>
<keyword evidence="2" id="KW-0812">Transmembrane</keyword>